<dbReference type="PROSITE" id="PS00012">
    <property type="entry name" value="PHOSPHOPANTETHEINE"/>
    <property type="match status" value="1"/>
</dbReference>
<organism evidence="6 7">
    <name type="scientific">Acrocarpospora macrocephala</name>
    <dbReference type="NCBI Taxonomy" id="150177"/>
    <lineage>
        <taxon>Bacteria</taxon>
        <taxon>Bacillati</taxon>
        <taxon>Actinomycetota</taxon>
        <taxon>Actinomycetes</taxon>
        <taxon>Streptosporangiales</taxon>
        <taxon>Streptosporangiaceae</taxon>
        <taxon>Acrocarpospora</taxon>
    </lineage>
</organism>
<dbReference type="SUPFAM" id="SSF47336">
    <property type="entry name" value="ACP-like"/>
    <property type="match status" value="1"/>
</dbReference>
<dbReference type="PANTHER" id="PTHR45527">
    <property type="entry name" value="NONRIBOSOMAL PEPTIDE SYNTHETASE"/>
    <property type="match status" value="1"/>
</dbReference>
<protein>
    <recommendedName>
        <fullName evidence="5">Carrier domain-containing protein</fullName>
    </recommendedName>
</protein>
<dbReference type="Gene3D" id="3.30.559.10">
    <property type="entry name" value="Chloramphenicol acetyltransferase-like domain"/>
    <property type="match status" value="1"/>
</dbReference>
<dbReference type="AlphaFoldDB" id="A0A5M3X6A5"/>
<dbReference type="SMART" id="SM00823">
    <property type="entry name" value="PKS_PP"/>
    <property type="match status" value="1"/>
</dbReference>
<evidence type="ECO:0000256" key="2">
    <source>
        <dbReference type="ARBA" id="ARBA00022450"/>
    </source>
</evidence>
<name>A0A5M3X6A5_9ACTN</name>
<dbReference type="Pfam" id="PF00550">
    <property type="entry name" value="PP-binding"/>
    <property type="match status" value="1"/>
</dbReference>
<feature type="compositionally biased region" description="Polar residues" evidence="4">
    <location>
        <begin position="277"/>
        <end position="291"/>
    </location>
</feature>
<gene>
    <name evidence="6" type="ORF">Amac_102020</name>
</gene>
<proteinExistence type="predicted"/>
<dbReference type="EMBL" id="BLAE01000107">
    <property type="protein sequence ID" value="GES16604.1"/>
    <property type="molecule type" value="Genomic_DNA"/>
</dbReference>
<reference evidence="6 7" key="1">
    <citation type="submission" date="2019-10" db="EMBL/GenBank/DDBJ databases">
        <title>Whole genome shotgun sequence of Acrocarpospora macrocephala NBRC 16266.</title>
        <authorList>
            <person name="Ichikawa N."/>
            <person name="Kimura A."/>
            <person name="Kitahashi Y."/>
            <person name="Komaki H."/>
            <person name="Oguchi A."/>
        </authorList>
    </citation>
    <scope>NUCLEOTIDE SEQUENCE [LARGE SCALE GENOMIC DNA]</scope>
    <source>
        <strain evidence="6 7">NBRC 16266</strain>
    </source>
</reference>
<dbReference type="InterPro" id="IPR023213">
    <property type="entry name" value="CAT-like_dom_sf"/>
</dbReference>
<dbReference type="Pfam" id="PF00668">
    <property type="entry name" value="Condensation"/>
    <property type="match status" value="1"/>
</dbReference>
<keyword evidence="2" id="KW-0596">Phosphopantetheine</keyword>
<comment type="cofactor">
    <cofactor evidence="1">
        <name>pantetheine 4'-phosphate</name>
        <dbReference type="ChEBI" id="CHEBI:47942"/>
    </cofactor>
</comment>
<feature type="compositionally biased region" description="Low complexity" evidence="4">
    <location>
        <begin position="228"/>
        <end position="261"/>
    </location>
</feature>
<dbReference type="Gene3D" id="3.30.559.30">
    <property type="entry name" value="Nonribosomal peptide synthetase, condensation domain"/>
    <property type="match status" value="2"/>
</dbReference>
<feature type="domain" description="Carrier" evidence="5">
    <location>
        <begin position="518"/>
        <end position="593"/>
    </location>
</feature>
<evidence type="ECO:0000313" key="6">
    <source>
        <dbReference type="EMBL" id="GES16604.1"/>
    </source>
</evidence>
<evidence type="ECO:0000313" key="7">
    <source>
        <dbReference type="Proteomes" id="UP000331127"/>
    </source>
</evidence>
<dbReference type="GO" id="GO:0031177">
    <property type="term" value="F:phosphopantetheine binding"/>
    <property type="evidence" value="ECO:0007669"/>
    <property type="project" value="InterPro"/>
</dbReference>
<sequence>MSEASFAQAGMWITERMGRARSAYHMPVLIRMDGALDAGALIQSCEAVIRRHPVLSSAIVEDDGLPVEVPGARPEVRLTTSGDLDALVLEETLRPFDVERGPLARFTLVRLAPERHVLVFVAHHLVFDGESKDVLVRDLAAFYNGRTLPRLTETYAEFAADERARVAGDLAEARDFWGARWREPDDVIIPGLPEQRLSEGLLSEARSSEGRLSEGLLSEARSSEGRLSEGLLSEARSSEGRSSQGLSSEALSSEGRSSGPRPSERPSPELRHAGAEAQQNQGWAGGTSTPSRLGVEGTASNPRTSGQRRGAAYAKAYKFRAELPEIADISRFELFLASVQALLYSYGNSEPVCAIDVSTRTSSVRENIGLFVNELPVASRPSPDMSVVELARWLRTELREIYRFRAVPVARAVRGMRPRTALAAVSVSYRKRRDEPDFADLRTSVDWAVFNHAVRSLLHFQAVDTSDGLFVIMQYGSDSGSPDETPEIARIAEDLLTIMKNPDNSVSLDLRSDSEVAPDPTDLTGAIREIWQEVLGIDQIGDDEDLFDLGGHSLTITQIIARMRKRLGIEVALDVFFDTPTIAGVVDSIHASEPAVSTT</sequence>
<feature type="compositionally biased region" description="Basic and acidic residues" evidence="4">
    <location>
        <begin position="262"/>
        <end position="274"/>
    </location>
</feature>
<dbReference type="InterPro" id="IPR009081">
    <property type="entry name" value="PP-bd_ACP"/>
</dbReference>
<dbReference type="InterPro" id="IPR036736">
    <property type="entry name" value="ACP-like_sf"/>
</dbReference>
<dbReference type="SUPFAM" id="SSF52777">
    <property type="entry name" value="CoA-dependent acyltransferases"/>
    <property type="match status" value="2"/>
</dbReference>
<evidence type="ECO:0000256" key="4">
    <source>
        <dbReference type="SAM" id="MobiDB-lite"/>
    </source>
</evidence>
<dbReference type="GO" id="GO:0005829">
    <property type="term" value="C:cytosol"/>
    <property type="evidence" value="ECO:0007669"/>
    <property type="project" value="TreeGrafter"/>
</dbReference>
<evidence type="ECO:0000256" key="3">
    <source>
        <dbReference type="ARBA" id="ARBA00022553"/>
    </source>
</evidence>
<dbReference type="PROSITE" id="PS50075">
    <property type="entry name" value="CARRIER"/>
    <property type="match status" value="1"/>
</dbReference>
<dbReference type="InterPro" id="IPR020806">
    <property type="entry name" value="PKS_PP-bd"/>
</dbReference>
<feature type="region of interest" description="Disordered" evidence="4">
    <location>
        <begin position="201"/>
        <end position="309"/>
    </location>
</feature>
<keyword evidence="7" id="KW-1185">Reference proteome</keyword>
<dbReference type="GO" id="GO:0047527">
    <property type="term" value="F:2,3-dihydroxybenzoate-serine ligase activity"/>
    <property type="evidence" value="ECO:0007669"/>
    <property type="project" value="TreeGrafter"/>
</dbReference>
<dbReference type="GO" id="GO:0043041">
    <property type="term" value="P:amino acid activation for nonribosomal peptide biosynthetic process"/>
    <property type="evidence" value="ECO:0007669"/>
    <property type="project" value="TreeGrafter"/>
</dbReference>
<dbReference type="InterPro" id="IPR006162">
    <property type="entry name" value="Ppantetheine_attach_site"/>
</dbReference>
<dbReference type="OrthoDB" id="2472181at2"/>
<comment type="caution">
    <text evidence="6">The sequence shown here is derived from an EMBL/GenBank/DDBJ whole genome shotgun (WGS) entry which is preliminary data.</text>
</comment>
<evidence type="ECO:0000256" key="1">
    <source>
        <dbReference type="ARBA" id="ARBA00001957"/>
    </source>
</evidence>
<feature type="compositionally biased region" description="Polar residues" evidence="4">
    <location>
        <begin position="298"/>
        <end position="307"/>
    </location>
</feature>
<accession>A0A5M3X6A5</accession>
<dbReference type="GO" id="GO:0008610">
    <property type="term" value="P:lipid biosynthetic process"/>
    <property type="evidence" value="ECO:0007669"/>
    <property type="project" value="UniProtKB-ARBA"/>
</dbReference>
<dbReference type="InterPro" id="IPR001242">
    <property type="entry name" value="Condensation_dom"/>
</dbReference>
<dbReference type="GO" id="GO:0009239">
    <property type="term" value="P:enterobactin biosynthetic process"/>
    <property type="evidence" value="ECO:0007669"/>
    <property type="project" value="TreeGrafter"/>
</dbReference>
<dbReference type="GO" id="GO:0009366">
    <property type="term" value="C:enterobactin synthetase complex"/>
    <property type="evidence" value="ECO:0007669"/>
    <property type="project" value="TreeGrafter"/>
</dbReference>
<dbReference type="Gene3D" id="1.10.1200.10">
    <property type="entry name" value="ACP-like"/>
    <property type="match status" value="1"/>
</dbReference>
<keyword evidence="3" id="KW-0597">Phosphoprotein</keyword>
<dbReference type="PANTHER" id="PTHR45527:SF1">
    <property type="entry name" value="FATTY ACID SYNTHASE"/>
    <property type="match status" value="1"/>
</dbReference>
<evidence type="ECO:0000259" key="5">
    <source>
        <dbReference type="PROSITE" id="PS50075"/>
    </source>
</evidence>
<dbReference type="Proteomes" id="UP000331127">
    <property type="component" value="Unassembled WGS sequence"/>
</dbReference>